<dbReference type="InterPro" id="IPR050343">
    <property type="entry name" value="RsuA_PseudoU_synthase"/>
</dbReference>
<protein>
    <recommendedName>
        <fullName evidence="5">RNA-binding S4 domain-containing protein</fullName>
    </recommendedName>
</protein>
<dbReference type="InterPro" id="IPR018496">
    <property type="entry name" value="PsdUridine_synth_RsuA/RluB_CS"/>
</dbReference>
<dbReference type="InterPro" id="IPR000748">
    <property type="entry name" value="PsdUridine_synth_RsuA/RluB/E/F"/>
</dbReference>
<proteinExistence type="inferred from homology"/>
<dbReference type="PANTHER" id="PTHR47683:SF3">
    <property type="entry name" value="RIBOSOMAL LARGE SUBUNIT PSEUDOURIDINE SYNTHASE B"/>
    <property type="match status" value="1"/>
</dbReference>
<evidence type="ECO:0000256" key="2">
    <source>
        <dbReference type="ARBA" id="ARBA00022552"/>
    </source>
</evidence>
<organism evidence="6">
    <name type="scientific">marine metagenome</name>
    <dbReference type="NCBI Taxonomy" id="408172"/>
    <lineage>
        <taxon>unclassified sequences</taxon>
        <taxon>metagenomes</taxon>
        <taxon>ecological metagenomes</taxon>
    </lineage>
</organism>
<dbReference type="GO" id="GO:0009982">
    <property type="term" value="F:pseudouridine synthase activity"/>
    <property type="evidence" value="ECO:0007669"/>
    <property type="project" value="InterPro"/>
</dbReference>
<dbReference type="PANTHER" id="PTHR47683">
    <property type="entry name" value="PSEUDOURIDINE SYNTHASE FAMILY PROTEIN-RELATED"/>
    <property type="match status" value="1"/>
</dbReference>
<keyword evidence="2" id="KW-0698">rRNA processing</keyword>
<dbReference type="SUPFAM" id="SSF55120">
    <property type="entry name" value="Pseudouridine synthase"/>
    <property type="match status" value="1"/>
</dbReference>
<keyword evidence="3" id="KW-0694">RNA-binding</keyword>
<dbReference type="Gene3D" id="3.30.70.580">
    <property type="entry name" value="Pseudouridine synthase I, catalytic domain, N-terminal subdomain"/>
    <property type="match status" value="1"/>
</dbReference>
<accession>A0A381VS59</accession>
<dbReference type="SUPFAM" id="SSF55174">
    <property type="entry name" value="Alpha-L RNA-binding motif"/>
    <property type="match status" value="1"/>
</dbReference>
<dbReference type="GO" id="GO:0003723">
    <property type="term" value="F:RNA binding"/>
    <property type="evidence" value="ECO:0007669"/>
    <property type="project" value="UniProtKB-KW"/>
</dbReference>
<dbReference type="EMBL" id="UINC01009619">
    <property type="protein sequence ID" value="SVA43109.1"/>
    <property type="molecule type" value="Genomic_DNA"/>
</dbReference>
<sequence>VAERIQKILANYGVGSRRTIERWIEQGRVFVNGRPAQLGEVLNGKENVRVDGRIINLQRNHQLKKEQFIAYYKPTGEVCTRNDPEGRATVFEAVKDPSQRRWVSVGRLDINTSGLLLLTTNGELAHRLMHPSYGIQREYSVRLLGKLSDTHCNLLKRGVRLEDGIARFKDIIYSGGSGKNQWYRVSLGGGRYREIRRIFKALDFQVSRLIRIRYGPILLGDLRRGGSRRLTLKEIQTLHKSVGLHAR</sequence>
<evidence type="ECO:0000259" key="5">
    <source>
        <dbReference type="SMART" id="SM00363"/>
    </source>
</evidence>
<evidence type="ECO:0000313" key="6">
    <source>
        <dbReference type="EMBL" id="SVA43109.1"/>
    </source>
</evidence>
<dbReference type="CDD" id="cd00165">
    <property type="entry name" value="S4"/>
    <property type="match status" value="1"/>
</dbReference>
<dbReference type="InterPro" id="IPR036986">
    <property type="entry name" value="S4_RNA-bd_sf"/>
</dbReference>
<gene>
    <name evidence="6" type="ORF">METZ01_LOCUS95963</name>
</gene>
<name>A0A381VS59_9ZZZZ</name>
<dbReference type="InterPro" id="IPR020094">
    <property type="entry name" value="TruA/RsuA/RluB/E/F_N"/>
</dbReference>
<dbReference type="Pfam" id="PF01479">
    <property type="entry name" value="S4"/>
    <property type="match status" value="1"/>
</dbReference>
<dbReference type="FunFam" id="3.10.290.10:FF:000003">
    <property type="entry name" value="Pseudouridine synthase"/>
    <property type="match status" value="1"/>
</dbReference>
<feature type="non-terminal residue" evidence="6">
    <location>
        <position position="1"/>
    </location>
</feature>
<keyword evidence="4" id="KW-0413">Isomerase</keyword>
<dbReference type="FunFam" id="3.30.70.580:FF:000009">
    <property type="entry name" value="Pseudouridine synthase"/>
    <property type="match status" value="1"/>
</dbReference>
<dbReference type="GO" id="GO:0006364">
    <property type="term" value="P:rRNA processing"/>
    <property type="evidence" value="ECO:0007669"/>
    <property type="project" value="UniProtKB-KW"/>
</dbReference>
<evidence type="ECO:0000256" key="3">
    <source>
        <dbReference type="ARBA" id="ARBA00022884"/>
    </source>
</evidence>
<evidence type="ECO:0000256" key="4">
    <source>
        <dbReference type="ARBA" id="ARBA00023235"/>
    </source>
</evidence>
<dbReference type="NCBIfam" id="TIGR00093">
    <property type="entry name" value="pseudouridine synthase"/>
    <property type="match status" value="1"/>
</dbReference>
<evidence type="ECO:0000256" key="1">
    <source>
        <dbReference type="ARBA" id="ARBA00008348"/>
    </source>
</evidence>
<dbReference type="Gene3D" id="3.30.70.1560">
    <property type="entry name" value="Alpha-L RNA-binding motif"/>
    <property type="match status" value="1"/>
</dbReference>
<dbReference type="InterPro" id="IPR042092">
    <property type="entry name" value="PsdUridine_s_RsuA/RluB/E/F_cat"/>
</dbReference>
<dbReference type="Pfam" id="PF00849">
    <property type="entry name" value="PseudoU_synth_2"/>
    <property type="match status" value="1"/>
</dbReference>
<dbReference type="Gene3D" id="3.10.290.10">
    <property type="entry name" value="RNA-binding S4 domain"/>
    <property type="match status" value="1"/>
</dbReference>
<dbReference type="GO" id="GO:0001522">
    <property type="term" value="P:pseudouridine synthesis"/>
    <property type="evidence" value="ECO:0007669"/>
    <property type="project" value="InterPro"/>
</dbReference>
<dbReference type="InterPro" id="IPR020103">
    <property type="entry name" value="PsdUridine_synth_cat_dom_sf"/>
</dbReference>
<dbReference type="InterPro" id="IPR006145">
    <property type="entry name" value="PsdUridine_synth_RsuA/RluA"/>
</dbReference>
<dbReference type="AlphaFoldDB" id="A0A381VS59"/>
<dbReference type="SMART" id="SM00363">
    <property type="entry name" value="S4"/>
    <property type="match status" value="1"/>
</dbReference>
<dbReference type="InterPro" id="IPR002942">
    <property type="entry name" value="S4_RNA-bd"/>
</dbReference>
<dbReference type="PROSITE" id="PS50889">
    <property type="entry name" value="S4"/>
    <property type="match status" value="1"/>
</dbReference>
<reference evidence="6" key="1">
    <citation type="submission" date="2018-05" db="EMBL/GenBank/DDBJ databases">
        <authorList>
            <person name="Lanie J.A."/>
            <person name="Ng W.-L."/>
            <person name="Kazmierczak K.M."/>
            <person name="Andrzejewski T.M."/>
            <person name="Davidsen T.M."/>
            <person name="Wayne K.J."/>
            <person name="Tettelin H."/>
            <person name="Glass J.I."/>
            <person name="Rusch D."/>
            <person name="Podicherti R."/>
            <person name="Tsui H.-C.T."/>
            <person name="Winkler M.E."/>
        </authorList>
    </citation>
    <scope>NUCLEOTIDE SEQUENCE</scope>
</reference>
<feature type="domain" description="RNA-binding S4" evidence="5">
    <location>
        <begin position="3"/>
        <end position="59"/>
    </location>
</feature>
<dbReference type="PROSITE" id="PS01149">
    <property type="entry name" value="PSI_RSU"/>
    <property type="match status" value="1"/>
</dbReference>
<comment type="similarity">
    <text evidence="1">Belongs to the pseudouridine synthase RsuA family.</text>
</comment>